<proteinExistence type="inferred from homology"/>
<evidence type="ECO:0000313" key="8">
    <source>
        <dbReference type="Proteomes" id="UP000706039"/>
    </source>
</evidence>
<dbReference type="EMBL" id="JAINVV010000004">
    <property type="protein sequence ID" value="MBY8822797.1"/>
    <property type="molecule type" value="Genomic_DNA"/>
</dbReference>
<keyword evidence="8" id="KW-1185">Reference proteome</keyword>
<evidence type="ECO:0000256" key="1">
    <source>
        <dbReference type="ARBA" id="ARBA00004459"/>
    </source>
</evidence>
<comment type="subcellular location">
    <subcellularLocation>
        <location evidence="1">Cell outer membrane</location>
        <topology evidence="1">Lipid-anchor</topology>
    </subcellularLocation>
</comment>
<evidence type="ECO:0000256" key="4">
    <source>
        <dbReference type="ARBA" id="ARBA00023136"/>
    </source>
</evidence>
<evidence type="ECO:0000256" key="2">
    <source>
        <dbReference type="ARBA" id="ARBA00008681"/>
    </source>
</evidence>
<dbReference type="PANTHER" id="PTHR35603:SF2">
    <property type="entry name" value="OUTER MEMBRANE LIPOPROTEIN"/>
    <property type="match status" value="1"/>
</dbReference>
<dbReference type="InterPro" id="IPR051407">
    <property type="entry name" value="Bact_OM_lipoprot/Surf_antigen"/>
</dbReference>
<name>A0ABS7PQV4_9SPHN</name>
<evidence type="ECO:0000259" key="6">
    <source>
        <dbReference type="Pfam" id="PF05433"/>
    </source>
</evidence>
<sequence>MPVPAKAGAGFFVSVPVQRRFSRRHGTLRAFGALSAQDWRQIVKTRLIIIAATLAAGSAAPALAQTRADQERWDAAQARYQAESDRYQRERELYYEARDRDRSYRARPRYEDDRYATDYDASRYYRDDPRYTERRLGSNDEVYRGSDGRYYCKRSDGTTGLIVGAAAGGLLGNVIDGGRRRTGGTLIGGALGALLGRSVEQNNDIRCR</sequence>
<keyword evidence="4" id="KW-0472">Membrane</keyword>
<dbReference type="Pfam" id="PF05433">
    <property type="entry name" value="Rick_17kDa_Anti"/>
    <property type="match status" value="1"/>
</dbReference>
<evidence type="ECO:0000256" key="3">
    <source>
        <dbReference type="ARBA" id="ARBA00015281"/>
    </source>
</evidence>
<comment type="similarity">
    <text evidence="2">Belongs to the rickettsiale 17 kDa surface antigen family.</text>
</comment>
<feature type="domain" description="Glycine zipper 2TM" evidence="6">
    <location>
        <begin position="160"/>
        <end position="199"/>
    </location>
</feature>
<organism evidence="7 8">
    <name type="scientific">Sphingomonas colocasiae</name>
    <dbReference type="NCBI Taxonomy" id="1848973"/>
    <lineage>
        <taxon>Bacteria</taxon>
        <taxon>Pseudomonadati</taxon>
        <taxon>Pseudomonadota</taxon>
        <taxon>Alphaproteobacteria</taxon>
        <taxon>Sphingomonadales</taxon>
        <taxon>Sphingomonadaceae</taxon>
        <taxon>Sphingomonas</taxon>
    </lineage>
</organism>
<protein>
    <recommendedName>
        <fullName evidence="3">17 kDa surface antigen</fullName>
    </recommendedName>
</protein>
<evidence type="ECO:0000313" key="7">
    <source>
        <dbReference type="EMBL" id="MBY8822797.1"/>
    </source>
</evidence>
<keyword evidence="5" id="KW-0449">Lipoprotein</keyword>
<gene>
    <name evidence="7" type="ORF">K7G82_10870</name>
</gene>
<reference evidence="7 8" key="1">
    <citation type="submission" date="2021-08" db="EMBL/GenBank/DDBJ databases">
        <authorList>
            <person name="Tuo L."/>
        </authorList>
    </citation>
    <scope>NUCLEOTIDE SEQUENCE [LARGE SCALE GENOMIC DNA]</scope>
    <source>
        <strain evidence="7 8">JCM 31229</strain>
    </source>
</reference>
<accession>A0ABS7PQV4</accession>
<dbReference type="Proteomes" id="UP000706039">
    <property type="component" value="Unassembled WGS sequence"/>
</dbReference>
<comment type="caution">
    <text evidence="7">The sequence shown here is derived from an EMBL/GenBank/DDBJ whole genome shotgun (WGS) entry which is preliminary data.</text>
</comment>
<dbReference type="InterPro" id="IPR008816">
    <property type="entry name" value="Gly_zipper_2TM_dom"/>
</dbReference>
<evidence type="ECO:0000256" key="5">
    <source>
        <dbReference type="ARBA" id="ARBA00023288"/>
    </source>
</evidence>
<dbReference type="PANTHER" id="PTHR35603">
    <property type="match status" value="1"/>
</dbReference>